<dbReference type="KEGG" id="upl:DSM104440_01644"/>
<name>A0A6M4H5A1_9PROT</name>
<dbReference type="RefSeq" id="WP_171161551.1">
    <property type="nucleotide sequence ID" value="NZ_CP053073.1"/>
</dbReference>
<feature type="signal peptide" evidence="1">
    <location>
        <begin position="1"/>
        <end position="26"/>
    </location>
</feature>
<dbReference type="InterPro" id="IPR007893">
    <property type="entry name" value="Spore_coat_U/FanG"/>
</dbReference>
<feature type="chain" id="PRO_5026674733" description="Spore coat protein U/FanG domain-containing protein" evidence="1">
    <location>
        <begin position="27"/>
        <end position="161"/>
    </location>
</feature>
<dbReference type="SMART" id="SM00972">
    <property type="entry name" value="SCPU"/>
    <property type="match status" value="1"/>
</dbReference>
<proteinExistence type="predicted"/>
<organism evidence="3 4">
    <name type="scientific">Usitatibacter palustris</name>
    <dbReference type="NCBI Taxonomy" id="2732487"/>
    <lineage>
        <taxon>Bacteria</taxon>
        <taxon>Pseudomonadati</taxon>
        <taxon>Pseudomonadota</taxon>
        <taxon>Betaproteobacteria</taxon>
        <taxon>Nitrosomonadales</taxon>
        <taxon>Usitatibacteraceae</taxon>
        <taxon>Usitatibacter</taxon>
    </lineage>
</organism>
<accession>A0A6M4H5A1</accession>
<dbReference type="PROSITE" id="PS51257">
    <property type="entry name" value="PROKAR_LIPOPROTEIN"/>
    <property type="match status" value="1"/>
</dbReference>
<feature type="domain" description="Spore coat protein U/FanG" evidence="2">
    <location>
        <begin position="22"/>
        <end position="158"/>
    </location>
</feature>
<reference evidence="3 4" key="1">
    <citation type="submission" date="2020-04" db="EMBL/GenBank/DDBJ databases">
        <title>Usitatibacter rugosus gen. nov., sp. nov. and Usitatibacter palustris sp. nov., novel members of Usitatibacteraceae fam. nov. within the order Nitrosomonadales isolated from soil.</title>
        <authorList>
            <person name="Huber K.J."/>
            <person name="Neumann-Schaal M."/>
            <person name="Geppert A."/>
            <person name="Luckner M."/>
            <person name="Wanner G."/>
            <person name="Overmann J."/>
        </authorList>
    </citation>
    <scope>NUCLEOTIDE SEQUENCE [LARGE SCALE GENOMIC DNA]</scope>
    <source>
        <strain evidence="3 4">Swamp67</strain>
    </source>
</reference>
<keyword evidence="1" id="KW-0732">Signal</keyword>
<gene>
    <name evidence="3" type="ORF">DSM104440_01644</name>
</gene>
<protein>
    <recommendedName>
        <fullName evidence="2">Spore coat protein U/FanG domain-containing protein</fullName>
    </recommendedName>
</protein>
<evidence type="ECO:0000259" key="2">
    <source>
        <dbReference type="Pfam" id="PF05229"/>
    </source>
</evidence>
<evidence type="ECO:0000313" key="4">
    <source>
        <dbReference type="Proteomes" id="UP000503096"/>
    </source>
</evidence>
<dbReference type="Pfam" id="PF05229">
    <property type="entry name" value="SCPU"/>
    <property type="match status" value="1"/>
</dbReference>
<evidence type="ECO:0000256" key="1">
    <source>
        <dbReference type="SAM" id="SignalP"/>
    </source>
</evidence>
<evidence type="ECO:0000313" key="3">
    <source>
        <dbReference type="EMBL" id="QJR14831.1"/>
    </source>
</evidence>
<dbReference type="EMBL" id="CP053073">
    <property type="protein sequence ID" value="QJR14831.1"/>
    <property type="molecule type" value="Genomic_DNA"/>
</dbReference>
<dbReference type="AlphaFoldDB" id="A0A6M4H5A1"/>
<dbReference type="PANTHER" id="PTHR37089">
    <property type="entry name" value="PROTEIN U-RELATED"/>
    <property type="match status" value="1"/>
</dbReference>
<dbReference type="InterPro" id="IPR053167">
    <property type="entry name" value="Spore_coat_component"/>
</dbReference>
<keyword evidence="4" id="KW-1185">Reference proteome</keyword>
<sequence>MRPATMKLRALSLAMALCAPALPALAASCSVYSSTLAFGNYDVLSPTPLDSSTDVTILCFRTQNGETVNYTLTLSIGGGTYSMRTMNNGARTIDYNLYNSPAMTPSTIWGNGTSGTSLVSGSLPMTIVIRIATHTIYGRIPAQQDVAIGTYSGSVTLTMNY</sequence>
<dbReference type="Proteomes" id="UP000503096">
    <property type="component" value="Chromosome"/>
</dbReference>
<dbReference type="InParanoid" id="A0A6M4H5A1"/>